<sequence>MPDYKIACAILVRDHGRWLAPCLREVVRVTPDILVLDRTSTGWDPQVSPSFPGVNYQLLQGISEGGEEKATDLAVRWAREREADWLLLLESCEVLEEGAADTIHQEISRLDPRDPIYTFFYLRLLYFWADPELYRCEDSAFGDAWEPRLFYLPTLARWELFPAPGQPVPLDLLGGKGRKMDLCLKSFKYLDPSKSQEAGICLAQWTPRNREEIAPGLFIKPIKYHQFVPPEVAKLVPPGAKRILEIGCGQGILGHLLKREDPTREVVGVEANRMAAAAAMRRLDYVIVADVEKATFDFPVGYFDCLILLGVLEHLFNPWDTLLYLKRFLRPDGYLLLSVPNVRNWSVLGLLINEGRWLYSDSGILDRTHLRFFALRDTQELLASLHFIPEEICCLPDPTMPEFSNIIAWKKFSLGELKELKTKEYLIKARLCLPKQGQKDHRCIK</sequence>
<proteinExistence type="predicted"/>
<dbReference type="GO" id="GO:0032259">
    <property type="term" value="P:methylation"/>
    <property type="evidence" value="ECO:0007669"/>
    <property type="project" value="UniProtKB-KW"/>
</dbReference>
<dbReference type="Gene3D" id="3.40.50.150">
    <property type="entry name" value="Vaccinia Virus protein VP39"/>
    <property type="match status" value="1"/>
</dbReference>
<accession>A0A1W1VYU2</accession>
<protein>
    <submittedName>
        <fullName evidence="1">Methyltransferase domain-containing protein</fullName>
    </submittedName>
</protein>
<dbReference type="PANTHER" id="PTHR43861:SF6">
    <property type="entry name" value="METHYLTRANSFERASE TYPE 11"/>
    <property type="match status" value="1"/>
</dbReference>
<dbReference type="STRING" id="698762.SAMN00808754_2391"/>
<dbReference type="AlphaFoldDB" id="A0A1W1VYU2"/>
<dbReference type="PANTHER" id="PTHR43861">
    <property type="entry name" value="TRANS-ACONITATE 2-METHYLTRANSFERASE-RELATED"/>
    <property type="match status" value="1"/>
</dbReference>
<dbReference type="InterPro" id="IPR029063">
    <property type="entry name" value="SAM-dependent_MTases_sf"/>
</dbReference>
<evidence type="ECO:0000313" key="2">
    <source>
        <dbReference type="Proteomes" id="UP000192569"/>
    </source>
</evidence>
<dbReference type="OrthoDB" id="9771846at2"/>
<dbReference type="EMBL" id="LT838272">
    <property type="protein sequence ID" value="SMB98528.1"/>
    <property type="molecule type" value="Genomic_DNA"/>
</dbReference>
<keyword evidence="1" id="KW-0808">Transferase</keyword>
<keyword evidence="2" id="KW-1185">Reference proteome</keyword>
<keyword evidence="1" id="KW-0489">Methyltransferase</keyword>
<gene>
    <name evidence="1" type="ORF">SAMN00808754_2391</name>
</gene>
<dbReference type="RefSeq" id="WP_084665928.1">
    <property type="nucleotide sequence ID" value="NZ_LT838272.1"/>
</dbReference>
<name>A0A1W1VYU2_9FIRM</name>
<reference evidence="1 2" key="1">
    <citation type="submission" date="2017-04" db="EMBL/GenBank/DDBJ databases">
        <authorList>
            <person name="Afonso C.L."/>
            <person name="Miller P.J."/>
            <person name="Scott M.A."/>
            <person name="Spackman E."/>
            <person name="Goraichik I."/>
            <person name="Dimitrov K.M."/>
            <person name="Suarez D.L."/>
            <person name="Swayne D.E."/>
        </authorList>
    </citation>
    <scope>NUCLEOTIDE SEQUENCE [LARGE SCALE GENOMIC DNA]</scope>
    <source>
        <strain evidence="1 2">ToBE</strain>
    </source>
</reference>
<evidence type="ECO:0000313" key="1">
    <source>
        <dbReference type="EMBL" id="SMB98528.1"/>
    </source>
</evidence>
<dbReference type="SUPFAM" id="SSF53335">
    <property type="entry name" value="S-adenosyl-L-methionine-dependent methyltransferases"/>
    <property type="match status" value="1"/>
</dbReference>
<dbReference type="Pfam" id="PF13489">
    <property type="entry name" value="Methyltransf_23"/>
    <property type="match status" value="1"/>
</dbReference>
<dbReference type="CDD" id="cd02440">
    <property type="entry name" value="AdoMet_MTases"/>
    <property type="match status" value="1"/>
</dbReference>
<organism evidence="1 2">
    <name type="scientific">Thermanaeromonas toyohensis ToBE</name>
    <dbReference type="NCBI Taxonomy" id="698762"/>
    <lineage>
        <taxon>Bacteria</taxon>
        <taxon>Bacillati</taxon>
        <taxon>Bacillota</taxon>
        <taxon>Clostridia</taxon>
        <taxon>Neomoorellales</taxon>
        <taxon>Neomoorellaceae</taxon>
        <taxon>Thermanaeromonas</taxon>
    </lineage>
</organism>
<dbReference type="GO" id="GO:0008168">
    <property type="term" value="F:methyltransferase activity"/>
    <property type="evidence" value="ECO:0007669"/>
    <property type="project" value="UniProtKB-KW"/>
</dbReference>
<dbReference type="Proteomes" id="UP000192569">
    <property type="component" value="Chromosome I"/>
</dbReference>